<sequence length="216" mass="24968">MLLDLTMAIDVKDKILDVTDTFVDIADMVTEHNNQLFQNQDTSGNQEKESAYLNGPPLVQVYLDITHPTNSNSTNFWIYNFSKLKNEIFNKHLFRPHPSLINFGQISRTIKKQEPTHTNSEENSQINISTPDLNINLGLKEIKQQISRIYTLTQTIQAQSNFQETIWIPPPPVPPDIWPIRKNLTIKLENQLYLKESTNQIKTDSSGQLYFNYMTT</sequence>
<reference evidence="2" key="2">
    <citation type="journal article" date="2018" name="Mol. Plant Microbe Interact.">
        <title>Genome sequence resources for the wheat stripe rust pathogen (Puccinia striiformis f. sp. tritici) and the barley stripe rust pathogen (Puccinia striiformis f. sp. hordei).</title>
        <authorList>
            <person name="Xia C."/>
            <person name="Wang M."/>
            <person name="Yin C."/>
            <person name="Cornejo O.E."/>
            <person name="Hulbert S.H."/>
            <person name="Chen X."/>
        </authorList>
    </citation>
    <scope>NUCLEOTIDE SEQUENCE [LARGE SCALE GENOMIC DNA]</scope>
    <source>
        <strain evidence="2">93-210</strain>
    </source>
</reference>
<reference evidence="1 2" key="3">
    <citation type="journal article" date="2022" name="Microbiol. Spectr.">
        <title>Folding features and dynamics of 3D genome architecture in plant fungal pathogens.</title>
        <authorList>
            <person name="Xia C."/>
        </authorList>
    </citation>
    <scope>NUCLEOTIDE SEQUENCE [LARGE SCALE GENOMIC DNA]</scope>
    <source>
        <strain evidence="1 2">93-210</strain>
    </source>
</reference>
<protein>
    <submittedName>
        <fullName evidence="1">Uncharacterized protein</fullName>
    </submittedName>
</protein>
<proteinExistence type="predicted"/>
<evidence type="ECO:0000313" key="2">
    <source>
        <dbReference type="Proteomes" id="UP001060170"/>
    </source>
</evidence>
<organism evidence="1 2">
    <name type="scientific">Puccinia striiformis f. sp. tritici</name>
    <dbReference type="NCBI Taxonomy" id="168172"/>
    <lineage>
        <taxon>Eukaryota</taxon>
        <taxon>Fungi</taxon>
        <taxon>Dikarya</taxon>
        <taxon>Basidiomycota</taxon>
        <taxon>Pucciniomycotina</taxon>
        <taxon>Pucciniomycetes</taxon>
        <taxon>Pucciniales</taxon>
        <taxon>Pucciniaceae</taxon>
        <taxon>Puccinia</taxon>
    </lineage>
</organism>
<keyword evidence="2" id="KW-1185">Reference proteome</keyword>
<accession>A0ACC0E0X3</accession>
<name>A0ACC0E0X3_9BASI</name>
<gene>
    <name evidence="1" type="ORF">MJO28_012689</name>
</gene>
<evidence type="ECO:0000313" key="1">
    <source>
        <dbReference type="EMBL" id="KAI7942662.1"/>
    </source>
</evidence>
<reference evidence="2" key="1">
    <citation type="journal article" date="2018" name="BMC Genomics">
        <title>Genomic insights into host adaptation between the wheat stripe rust pathogen (Puccinia striiformis f. sp. tritici) and the barley stripe rust pathogen (Puccinia striiformis f. sp. hordei).</title>
        <authorList>
            <person name="Xia C."/>
            <person name="Wang M."/>
            <person name="Yin C."/>
            <person name="Cornejo O.E."/>
            <person name="Hulbert S.H."/>
            <person name="Chen X."/>
        </authorList>
    </citation>
    <scope>NUCLEOTIDE SEQUENCE [LARGE SCALE GENOMIC DNA]</scope>
    <source>
        <strain evidence="2">93-210</strain>
    </source>
</reference>
<dbReference type="Proteomes" id="UP001060170">
    <property type="component" value="Chromosome 12"/>
</dbReference>
<dbReference type="EMBL" id="CM045876">
    <property type="protein sequence ID" value="KAI7942662.1"/>
    <property type="molecule type" value="Genomic_DNA"/>
</dbReference>
<comment type="caution">
    <text evidence="1">The sequence shown here is derived from an EMBL/GenBank/DDBJ whole genome shotgun (WGS) entry which is preliminary data.</text>
</comment>